<feature type="transmembrane region" description="Helical" evidence="2">
    <location>
        <begin position="516"/>
        <end position="537"/>
    </location>
</feature>
<feature type="transmembrane region" description="Helical" evidence="2">
    <location>
        <begin position="592"/>
        <end position="616"/>
    </location>
</feature>
<feature type="compositionally biased region" description="Low complexity" evidence="1">
    <location>
        <begin position="704"/>
        <end position="732"/>
    </location>
</feature>
<evidence type="ECO:0000256" key="2">
    <source>
        <dbReference type="SAM" id="Phobius"/>
    </source>
</evidence>
<dbReference type="EMBL" id="AAXD02000052">
    <property type="protein sequence ID" value="EDN82674.1"/>
    <property type="molecule type" value="Genomic_DNA"/>
</dbReference>
<feature type="transmembrane region" description="Helical" evidence="2">
    <location>
        <begin position="347"/>
        <end position="372"/>
    </location>
</feature>
<comment type="caution">
    <text evidence="3">The sequence shown here is derived from an EMBL/GenBank/DDBJ whole genome shotgun (WGS) entry which is preliminary data.</text>
</comment>
<feature type="compositionally biased region" description="Pro residues" evidence="1">
    <location>
        <begin position="176"/>
        <end position="188"/>
    </location>
</feature>
<feature type="transmembrane region" description="Helical" evidence="2">
    <location>
        <begin position="558"/>
        <end position="580"/>
    </location>
</feature>
<protein>
    <recommendedName>
        <fullName evidence="5">Heme utilization protein</fullName>
    </recommendedName>
</protein>
<reference evidence="3 4" key="1">
    <citation type="submission" date="2007-04" db="EMBL/GenBank/DDBJ databases">
        <authorList>
            <person name="Fulton L."/>
            <person name="Clifton S."/>
            <person name="Fulton B."/>
            <person name="Xu J."/>
            <person name="Minx P."/>
            <person name="Pepin K.H."/>
            <person name="Johnson M."/>
            <person name="Thiruvilangam P."/>
            <person name="Bhonagiri V."/>
            <person name="Nash W.E."/>
            <person name="Mardis E.R."/>
            <person name="Wilson R.K."/>
        </authorList>
    </citation>
    <scope>NUCLEOTIDE SEQUENCE [LARGE SCALE GENOMIC DNA]</scope>
    <source>
        <strain evidence="3 4">L2-32</strain>
    </source>
</reference>
<feature type="transmembrane region" description="Helical" evidence="2">
    <location>
        <begin position="767"/>
        <end position="787"/>
    </location>
</feature>
<feature type="compositionally biased region" description="Low complexity" evidence="1">
    <location>
        <begin position="128"/>
        <end position="175"/>
    </location>
</feature>
<feature type="transmembrane region" description="Helical" evidence="2">
    <location>
        <begin position="393"/>
        <end position="411"/>
    </location>
</feature>
<feature type="transmembrane region" description="Helical" evidence="2">
    <location>
        <begin position="312"/>
        <end position="335"/>
    </location>
</feature>
<dbReference type="Proteomes" id="UP000003773">
    <property type="component" value="Unassembled WGS sequence"/>
</dbReference>
<gene>
    <name evidence="3" type="ORF">BIFADO_01728</name>
</gene>
<feature type="transmembrane region" description="Helical" evidence="2">
    <location>
        <begin position="470"/>
        <end position="496"/>
    </location>
</feature>
<sequence>MQPLRQSTARTFPSHISTAASRIARIIVEPVGAPEALYNKDHGASQEYMTRIKKEKGLPMACPNCGQPTIEGAKFCASCGSPLTQTTAAAPQAPAAPESDDGTMLSSAPHMAPAPQMPTAAVPLPNSAAPAAPQTTVPQPTTPQPAAQAQPTAQAQATQTVAPQAAPTQQFQYAPSPAPQPAAAPQPSQPTQQIARPAADPTITALTTPQSMKTMGASLGIGLGASVVFALLASIVFFMGNAAASNGLAGIPGFSDTASFLGNNGVSGSGPNFFQILFTVMTLGVGGSLNLKTSSQGFSLSNLGIDASHVSVTLPVGLPGVALAIGAAFGAYMLARRFALRFKWTGVISSLIVGVLSGLVLLVFAAIFPVTVGGSYSDYSASASLSGVSFRTFCMAFLLSAAGALAGYALAQYAGDSGNVFSAAWRWAHRARGFVRTLVESFAIYGVLFLVLGLVATIAMSAANHLGAGGLLLVPLLFPALPIMLISLSSFGGIAFSTSSYSVHTITLFNVSSLSQYGWILWICFVLFLLATFYIALRETARNMYDPYYAGWQHTWKAPVAAMVFWLAAEFLFTYFAAGYASSSMSMTTPMWYFLVAGIWAFLIEVAAMTFGPTLVASLPGMWRIIVGGTVQQTPQNVVDYVKSCDPSYGMKKTSATASGTTATATMPTASAAAQPANPTTPAAPAASVPQPATPAAPMPAPTAPTATPVSQAVPQPVAPTSMPNTTTGNTATGAVPLPQSPAGAASMPVAAPGAGQPLDPKTKKTILISGIVIGALIVLGIVYGVLNSTVFSAKSVAQSYLTAIADGKYDKANDIADPQVDKDQLKLLSDTVAKADNATIANPHIDSVKTVEGVAKVNVTYSLNGKNVNDSLTINKDGSKFLLFPNWKISSPLLKTITVSVPNAVESLSVNGVDVTAKNAEKSDSGAWTLRVYPGSYKVSIGKSGYVTSGITMVRTNADSDAADLKIMPTAKLKEDLSKAVNAKLDECAKSTDYAPEGCPFGFDLYDEDYYRNFAWSISVYPKLSDIDLDYGTFSTRQGKAKCTYEEKNFDDSWESQDDSTHFTVNGSFSIRDGKLSVTIDDED</sequence>
<feature type="region of interest" description="Disordered" evidence="1">
    <location>
        <begin position="669"/>
        <end position="732"/>
    </location>
</feature>
<dbReference type="HOGENOM" id="CLU_285402_0_0_11"/>
<dbReference type="AlphaFoldDB" id="A7A791"/>
<keyword evidence="2" id="KW-1133">Transmembrane helix</keyword>
<feature type="compositionally biased region" description="Low complexity" evidence="1">
    <location>
        <begin position="669"/>
        <end position="691"/>
    </location>
</feature>
<organism evidence="3 4">
    <name type="scientific">Bifidobacterium adolescentis L2-32</name>
    <dbReference type="NCBI Taxonomy" id="411481"/>
    <lineage>
        <taxon>Bacteria</taxon>
        <taxon>Bacillati</taxon>
        <taxon>Actinomycetota</taxon>
        <taxon>Actinomycetes</taxon>
        <taxon>Bifidobacteriales</taxon>
        <taxon>Bifidobacteriaceae</taxon>
        <taxon>Bifidobacterium</taxon>
    </lineage>
</organism>
<feature type="transmembrane region" description="Helical" evidence="2">
    <location>
        <begin position="442"/>
        <end position="463"/>
    </location>
</feature>
<accession>A7A791</accession>
<reference evidence="3 4" key="2">
    <citation type="submission" date="2007-05" db="EMBL/GenBank/DDBJ databases">
        <title>Draft genome sequence of Bifidobacterium adolescentis (L2-32).</title>
        <authorList>
            <person name="Sudarsanam P."/>
            <person name="Ley R."/>
            <person name="Guruge J."/>
            <person name="Turnbaugh P.J."/>
            <person name="Mahowald M."/>
            <person name="Liep D."/>
            <person name="Gordon J."/>
        </authorList>
    </citation>
    <scope>NUCLEOTIDE SEQUENCE [LARGE SCALE GENOMIC DNA]</scope>
    <source>
        <strain evidence="3 4">L2-32</strain>
    </source>
</reference>
<feature type="region of interest" description="Disordered" evidence="1">
    <location>
        <begin position="89"/>
        <end position="196"/>
    </location>
</feature>
<keyword evidence="2" id="KW-0472">Membrane</keyword>
<proteinExistence type="predicted"/>
<evidence type="ECO:0000256" key="1">
    <source>
        <dbReference type="SAM" id="MobiDB-lite"/>
    </source>
</evidence>
<evidence type="ECO:0000313" key="4">
    <source>
        <dbReference type="Proteomes" id="UP000003773"/>
    </source>
</evidence>
<feature type="transmembrane region" description="Helical" evidence="2">
    <location>
        <begin position="219"/>
        <end position="239"/>
    </location>
</feature>
<name>A7A791_BIFAD</name>
<keyword evidence="2" id="KW-0812">Transmembrane</keyword>
<evidence type="ECO:0000313" key="3">
    <source>
        <dbReference type="EMBL" id="EDN82674.1"/>
    </source>
</evidence>
<feature type="compositionally biased region" description="Pro residues" evidence="1">
    <location>
        <begin position="692"/>
        <end position="703"/>
    </location>
</feature>
<evidence type="ECO:0008006" key="5">
    <source>
        <dbReference type="Google" id="ProtNLM"/>
    </source>
</evidence>